<proteinExistence type="predicted"/>
<accession>A0ABD2YF52</accession>
<keyword evidence="3" id="KW-1185">Reference proteome</keyword>
<name>A0ABD2YF52_9GENT</name>
<keyword evidence="1" id="KW-0732">Signal</keyword>
<dbReference type="Proteomes" id="UP001630127">
    <property type="component" value="Unassembled WGS sequence"/>
</dbReference>
<sequence>MGISLNNISWLLTLIIITIIVIQNASCVSTENIPFPSGGGGWGNNWTAEYVTDSDEELFLKESHNQYYNNILASQSIGYGPLRRKPICNNDRYRDCIQPNQGGGKNPCGFEQRRCKAVGS</sequence>
<feature type="signal peptide" evidence="1">
    <location>
        <begin position="1"/>
        <end position="27"/>
    </location>
</feature>
<dbReference type="AlphaFoldDB" id="A0ABD2YF52"/>
<evidence type="ECO:0008006" key="4">
    <source>
        <dbReference type="Google" id="ProtNLM"/>
    </source>
</evidence>
<evidence type="ECO:0000313" key="2">
    <source>
        <dbReference type="EMBL" id="KAL3504997.1"/>
    </source>
</evidence>
<protein>
    <recommendedName>
        <fullName evidence="4">Rapid ALkalinization Factor</fullName>
    </recommendedName>
</protein>
<reference evidence="2 3" key="1">
    <citation type="submission" date="2024-11" db="EMBL/GenBank/DDBJ databases">
        <title>A near-complete genome assembly of Cinchona calisaya.</title>
        <authorList>
            <person name="Lian D.C."/>
            <person name="Zhao X.W."/>
            <person name="Wei L."/>
        </authorList>
    </citation>
    <scope>NUCLEOTIDE SEQUENCE [LARGE SCALE GENOMIC DNA]</scope>
    <source>
        <tissue evidence="2">Nenye</tissue>
    </source>
</reference>
<gene>
    <name evidence="2" type="ORF">ACH5RR_034838</name>
</gene>
<feature type="chain" id="PRO_5044767880" description="Rapid ALkalinization Factor" evidence="1">
    <location>
        <begin position="28"/>
        <end position="120"/>
    </location>
</feature>
<dbReference type="EMBL" id="JBJUIK010000014">
    <property type="protein sequence ID" value="KAL3504997.1"/>
    <property type="molecule type" value="Genomic_DNA"/>
</dbReference>
<organism evidence="2 3">
    <name type="scientific">Cinchona calisaya</name>
    <dbReference type="NCBI Taxonomy" id="153742"/>
    <lineage>
        <taxon>Eukaryota</taxon>
        <taxon>Viridiplantae</taxon>
        <taxon>Streptophyta</taxon>
        <taxon>Embryophyta</taxon>
        <taxon>Tracheophyta</taxon>
        <taxon>Spermatophyta</taxon>
        <taxon>Magnoliopsida</taxon>
        <taxon>eudicotyledons</taxon>
        <taxon>Gunneridae</taxon>
        <taxon>Pentapetalae</taxon>
        <taxon>asterids</taxon>
        <taxon>lamiids</taxon>
        <taxon>Gentianales</taxon>
        <taxon>Rubiaceae</taxon>
        <taxon>Cinchonoideae</taxon>
        <taxon>Cinchoneae</taxon>
        <taxon>Cinchona</taxon>
    </lineage>
</organism>
<evidence type="ECO:0000256" key="1">
    <source>
        <dbReference type="SAM" id="SignalP"/>
    </source>
</evidence>
<comment type="caution">
    <text evidence="2">The sequence shown here is derived from an EMBL/GenBank/DDBJ whole genome shotgun (WGS) entry which is preliminary data.</text>
</comment>
<evidence type="ECO:0000313" key="3">
    <source>
        <dbReference type="Proteomes" id="UP001630127"/>
    </source>
</evidence>